<evidence type="ECO:0000259" key="2">
    <source>
        <dbReference type="Pfam" id="PF13439"/>
    </source>
</evidence>
<dbReference type="Proteomes" id="UP000279562">
    <property type="component" value="Unassembled WGS sequence"/>
</dbReference>
<evidence type="ECO:0000259" key="1">
    <source>
        <dbReference type="Pfam" id="PF00534"/>
    </source>
</evidence>
<dbReference type="InterPro" id="IPR001296">
    <property type="entry name" value="Glyco_trans_1"/>
</dbReference>
<sequence>MTNNKNEHIDSMIVCSSGYPTPTDSVCPFVEQIVNAYSQMGIKVTVVAPQSIIKHLLRGTELHPRKREYTYNNGVPVTVYQPYVFSLGGRFGRLNSILRDRAVYRTLKRNKIKADICYGHFWHHAYSLYKYAKENNMPLFAISGESSISCHRIKNNNELAPFIDYVKGLVCVSSKNRDESREKGLLLDEKKCIVIPNAIDNTIFKVYDRTDARKQLGLKDDDFVVAFTGWFDNNKGVQRVSNAIDKLGDFRIKSIFIGDNRDGSGIRPDCEGVVFMGRLTHSQVPLYLNMADVFVLPTLHEGCNNAIIEAMACGLPIISSNLSFNWDVLNKSNSILVDPMNIDDIAMAIKQLKEDKLLRKQMSQHALETAEGLTINRRAERIISFIEAKCHN</sequence>
<dbReference type="PANTHER" id="PTHR45947">
    <property type="entry name" value="SULFOQUINOVOSYL TRANSFERASE SQD2"/>
    <property type="match status" value="1"/>
</dbReference>
<organism evidence="3 4">
    <name type="scientific">Prevotella heparinolytica</name>
    <dbReference type="NCBI Taxonomy" id="28113"/>
    <lineage>
        <taxon>Bacteria</taxon>
        <taxon>Pseudomonadati</taxon>
        <taxon>Bacteroidota</taxon>
        <taxon>Bacteroidia</taxon>
        <taxon>Bacteroidales</taxon>
        <taxon>Bacteroidaceae</taxon>
        <taxon>Bacteroides</taxon>
    </lineage>
</organism>
<accession>A0A3P2A1L4</accession>
<evidence type="ECO:0000313" key="4">
    <source>
        <dbReference type="Proteomes" id="UP000279562"/>
    </source>
</evidence>
<feature type="domain" description="Glycosyl transferase family 1" evidence="1">
    <location>
        <begin position="208"/>
        <end position="366"/>
    </location>
</feature>
<protein>
    <submittedName>
        <fullName evidence="3">Glycosyltransferase</fullName>
    </submittedName>
</protein>
<dbReference type="PANTHER" id="PTHR45947:SF15">
    <property type="entry name" value="TEICHURONIC ACID BIOSYNTHESIS GLYCOSYLTRANSFERASE TUAC-RELATED"/>
    <property type="match status" value="1"/>
</dbReference>
<dbReference type="SUPFAM" id="SSF53756">
    <property type="entry name" value="UDP-Glycosyltransferase/glycogen phosphorylase"/>
    <property type="match status" value="1"/>
</dbReference>
<dbReference type="EMBL" id="RQYF01000054">
    <property type="protein sequence ID" value="RRD89314.1"/>
    <property type="molecule type" value="Genomic_DNA"/>
</dbReference>
<comment type="caution">
    <text evidence="3">The sequence shown here is derived from an EMBL/GenBank/DDBJ whole genome shotgun (WGS) entry which is preliminary data.</text>
</comment>
<dbReference type="CDD" id="cd03801">
    <property type="entry name" value="GT4_PimA-like"/>
    <property type="match status" value="1"/>
</dbReference>
<name>A0A3P2A1L4_9BACE</name>
<feature type="domain" description="Glycosyltransferase subfamily 4-like N-terminal" evidence="2">
    <location>
        <begin position="30"/>
        <end position="200"/>
    </location>
</feature>
<dbReference type="AlphaFoldDB" id="A0A3P2A1L4"/>
<dbReference type="GO" id="GO:0016757">
    <property type="term" value="F:glycosyltransferase activity"/>
    <property type="evidence" value="ECO:0007669"/>
    <property type="project" value="InterPro"/>
</dbReference>
<keyword evidence="4" id="KW-1185">Reference proteome</keyword>
<dbReference type="InterPro" id="IPR050194">
    <property type="entry name" value="Glycosyltransferase_grp1"/>
</dbReference>
<evidence type="ECO:0000313" key="3">
    <source>
        <dbReference type="EMBL" id="RRD89314.1"/>
    </source>
</evidence>
<reference evidence="3 4" key="1">
    <citation type="submission" date="2018-11" db="EMBL/GenBank/DDBJ databases">
        <title>Genomes From Bacteria Associated with the Canine Oral Cavity: a Test Case for Automated Genome-Based Taxonomic Assignment.</title>
        <authorList>
            <person name="Coil D.A."/>
            <person name="Jospin G."/>
            <person name="Darling A.E."/>
            <person name="Wallis C."/>
            <person name="Davis I.J."/>
            <person name="Harris S."/>
            <person name="Eisen J.A."/>
            <person name="Holcombe L.J."/>
            <person name="O'Flynn C."/>
        </authorList>
    </citation>
    <scope>NUCLEOTIDE SEQUENCE [LARGE SCALE GENOMIC DNA]</scope>
    <source>
        <strain evidence="3 4">OH1047_COT-310</strain>
    </source>
</reference>
<gene>
    <name evidence="3" type="ORF">EII33_10235</name>
</gene>
<dbReference type="Gene3D" id="3.40.50.2000">
    <property type="entry name" value="Glycogen Phosphorylase B"/>
    <property type="match status" value="2"/>
</dbReference>
<dbReference type="Pfam" id="PF13439">
    <property type="entry name" value="Glyco_transf_4"/>
    <property type="match status" value="1"/>
</dbReference>
<dbReference type="InterPro" id="IPR028098">
    <property type="entry name" value="Glyco_trans_4-like_N"/>
</dbReference>
<keyword evidence="3" id="KW-0808">Transferase</keyword>
<dbReference type="RefSeq" id="WP_125239623.1">
    <property type="nucleotide sequence ID" value="NZ_RQYF01000054.1"/>
</dbReference>
<dbReference type="Pfam" id="PF00534">
    <property type="entry name" value="Glycos_transf_1"/>
    <property type="match status" value="1"/>
</dbReference>
<proteinExistence type="predicted"/>